<dbReference type="InterPro" id="IPR004838">
    <property type="entry name" value="NHTrfase_class1_PyrdxlP-BS"/>
</dbReference>
<name>A2G7J5_TRIV3</name>
<dbReference type="InterPro" id="IPR015424">
    <property type="entry name" value="PyrdxlP-dep_Trfase"/>
</dbReference>
<dbReference type="SMR" id="A2G7J5"/>
<keyword evidence="11" id="KW-1185">Reference proteome</keyword>
<dbReference type="GO" id="GO:0005739">
    <property type="term" value="C:mitochondrion"/>
    <property type="evidence" value="ECO:0000318"/>
    <property type="project" value="GO_Central"/>
</dbReference>
<comment type="subunit">
    <text evidence="3 8">Homodimer.</text>
</comment>
<evidence type="ECO:0000256" key="3">
    <source>
        <dbReference type="ARBA" id="ARBA00011738"/>
    </source>
</evidence>
<comment type="catalytic activity">
    <reaction evidence="7 8">
        <text>L-aspartate + 2-oxoglutarate = oxaloacetate + L-glutamate</text>
        <dbReference type="Rhea" id="RHEA:21824"/>
        <dbReference type="ChEBI" id="CHEBI:16452"/>
        <dbReference type="ChEBI" id="CHEBI:16810"/>
        <dbReference type="ChEBI" id="CHEBI:29985"/>
        <dbReference type="ChEBI" id="CHEBI:29991"/>
        <dbReference type="EC" id="2.6.1.1"/>
    </reaction>
</comment>
<dbReference type="InterPro" id="IPR004839">
    <property type="entry name" value="Aminotransferase_I/II_large"/>
</dbReference>
<dbReference type="InParanoid" id="A2G7J5"/>
<dbReference type="Gene3D" id="3.90.1150.10">
    <property type="entry name" value="Aspartate Aminotransferase, domain 1"/>
    <property type="match status" value="1"/>
</dbReference>
<evidence type="ECO:0000256" key="6">
    <source>
        <dbReference type="ARBA" id="ARBA00022898"/>
    </source>
</evidence>
<evidence type="ECO:0000259" key="9">
    <source>
        <dbReference type="Pfam" id="PF00155"/>
    </source>
</evidence>
<reference evidence="10" key="1">
    <citation type="submission" date="2006-10" db="EMBL/GenBank/DDBJ databases">
        <authorList>
            <person name="Amadeo P."/>
            <person name="Zhao Q."/>
            <person name="Wortman J."/>
            <person name="Fraser-Liggett C."/>
            <person name="Carlton J."/>
        </authorList>
    </citation>
    <scope>NUCLEOTIDE SEQUENCE</scope>
    <source>
        <strain evidence="10">G3</strain>
    </source>
</reference>
<dbReference type="PROSITE" id="PS00105">
    <property type="entry name" value="AA_TRANSFER_CLASS_1"/>
    <property type="match status" value="1"/>
</dbReference>
<sequence length="399" mass="44581">MSVFKNIPECPGDPIFGVAAKFMASKLNPKEVLGVGVYRDEQGKPHVFDAVRKAETKILHKFNKEYMPMTGDPNFVQAARELLWGPVLNQVGDRIASSQTIAGTGAVYTAAMLVKKQLHVPEVLVSDPTWPNYYALFGEMGFKMNHYRYAKDCKLNFSGMIEDLKNAPEGCLVVFQACAHNPTGIDPNAEQWKEIMQVVNQKKHIPLFDFAYMGYASGNTDKDAEFIRNLATTGTSFFVAFSFSKCMGLYGERVGCLHAVTSSPQEAKCVNSQFGRISRFTFSVCPQNGSHIASTVITDPEIRKLWEKELNDVTKRVIDIRNKLVDKLETKTKMSWDFIRQQKGMFAFTGLSKTECDILADKEGLFLPDNGRISIPALNNRNVDFCAQAIANVVALRNE</sequence>
<evidence type="ECO:0000256" key="7">
    <source>
        <dbReference type="ARBA" id="ARBA00049185"/>
    </source>
</evidence>
<evidence type="ECO:0000256" key="2">
    <source>
        <dbReference type="ARBA" id="ARBA00007441"/>
    </source>
</evidence>
<dbReference type="InterPro" id="IPR015422">
    <property type="entry name" value="PyrdxlP-dep_Trfase_small"/>
</dbReference>
<keyword evidence="4 8" id="KW-0032">Aminotransferase</keyword>
<dbReference type="Pfam" id="PF00155">
    <property type="entry name" value="Aminotran_1_2"/>
    <property type="match status" value="1"/>
</dbReference>
<dbReference type="PANTHER" id="PTHR11879:SF22">
    <property type="entry name" value="ASPARTATE AMINOTRANSFERASE, MITOCHONDRIAL"/>
    <property type="match status" value="1"/>
</dbReference>
<dbReference type="VEuPathDB" id="TrichDB:TVAGG3_0013850"/>
<dbReference type="GO" id="GO:0006520">
    <property type="term" value="P:amino acid metabolic process"/>
    <property type="evidence" value="ECO:0007669"/>
    <property type="project" value="InterPro"/>
</dbReference>
<comment type="cofactor">
    <cofactor evidence="1">
        <name>pyridoxal 5'-phosphate</name>
        <dbReference type="ChEBI" id="CHEBI:597326"/>
    </cofactor>
</comment>
<keyword evidence="6" id="KW-0663">Pyridoxal phosphate</keyword>
<dbReference type="FunFam" id="3.40.640.10:FF:000201">
    <property type="entry name" value="Aspartate aminotransferase"/>
    <property type="match status" value="1"/>
</dbReference>
<dbReference type="InterPro" id="IPR015421">
    <property type="entry name" value="PyrdxlP-dep_Trfase_major"/>
</dbReference>
<dbReference type="EMBL" id="DS114554">
    <property type="protein sequence ID" value="EAX86870.1"/>
    <property type="molecule type" value="Genomic_DNA"/>
</dbReference>
<evidence type="ECO:0000256" key="5">
    <source>
        <dbReference type="ARBA" id="ARBA00022679"/>
    </source>
</evidence>
<gene>
    <name evidence="10" type="ORF">TVAG_020800</name>
</gene>
<dbReference type="STRING" id="5722.A2G7J5"/>
<dbReference type="SUPFAM" id="SSF53383">
    <property type="entry name" value="PLP-dependent transferases"/>
    <property type="match status" value="1"/>
</dbReference>
<evidence type="ECO:0000256" key="4">
    <source>
        <dbReference type="ARBA" id="ARBA00022576"/>
    </source>
</evidence>
<comment type="miscellaneous">
    <text evidence="8">In eukaryotes there are cytoplasmic, mitochondrial and chloroplastic isozymes.</text>
</comment>
<dbReference type="NCBIfam" id="NF006719">
    <property type="entry name" value="PRK09257.1"/>
    <property type="match status" value="1"/>
</dbReference>
<dbReference type="AlphaFoldDB" id="A2G7J5"/>
<dbReference type="GO" id="GO:0004069">
    <property type="term" value="F:L-aspartate:2-oxoglutarate aminotransferase activity"/>
    <property type="evidence" value="ECO:0000318"/>
    <property type="project" value="GO_Central"/>
</dbReference>
<dbReference type="InterPro" id="IPR000796">
    <property type="entry name" value="Asp_trans"/>
</dbReference>
<comment type="similarity">
    <text evidence="2">Belongs to the class-I pyridoxal-phosphate-dependent aminotransferase family.</text>
</comment>
<dbReference type="EC" id="2.6.1.1" evidence="8"/>
<dbReference type="FunCoup" id="A2G7J5">
    <property type="interactions" value="701"/>
</dbReference>
<dbReference type="Gene3D" id="3.40.640.10">
    <property type="entry name" value="Type I PLP-dependent aspartate aminotransferase-like (Major domain)"/>
    <property type="match status" value="1"/>
</dbReference>
<accession>A2G7J5</accession>
<evidence type="ECO:0000256" key="1">
    <source>
        <dbReference type="ARBA" id="ARBA00001933"/>
    </source>
</evidence>
<dbReference type="eggNOG" id="KOG1411">
    <property type="taxonomic scope" value="Eukaryota"/>
</dbReference>
<dbReference type="PANTHER" id="PTHR11879">
    <property type="entry name" value="ASPARTATE AMINOTRANSFERASE"/>
    <property type="match status" value="1"/>
</dbReference>
<dbReference type="GO" id="GO:0030170">
    <property type="term" value="F:pyridoxal phosphate binding"/>
    <property type="evidence" value="ECO:0007669"/>
    <property type="project" value="InterPro"/>
</dbReference>
<dbReference type="PRINTS" id="PR00799">
    <property type="entry name" value="TRANSAMINASE"/>
</dbReference>
<organism evidence="10 11">
    <name type="scientific">Trichomonas vaginalis (strain ATCC PRA-98 / G3)</name>
    <dbReference type="NCBI Taxonomy" id="412133"/>
    <lineage>
        <taxon>Eukaryota</taxon>
        <taxon>Metamonada</taxon>
        <taxon>Parabasalia</taxon>
        <taxon>Trichomonadida</taxon>
        <taxon>Trichomonadidae</taxon>
        <taxon>Trichomonas</taxon>
    </lineage>
</organism>
<reference evidence="10" key="2">
    <citation type="journal article" date="2007" name="Science">
        <title>Draft genome sequence of the sexually transmitted pathogen Trichomonas vaginalis.</title>
        <authorList>
            <person name="Carlton J.M."/>
            <person name="Hirt R.P."/>
            <person name="Silva J.C."/>
            <person name="Delcher A.L."/>
            <person name="Schatz M."/>
            <person name="Zhao Q."/>
            <person name="Wortman J.R."/>
            <person name="Bidwell S.L."/>
            <person name="Alsmark U.C.M."/>
            <person name="Besteiro S."/>
            <person name="Sicheritz-Ponten T."/>
            <person name="Noel C.J."/>
            <person name="Dacks J.B."/>
            <person name="Foster P.G."/>
            <person name="Simillion C."/>
            <person name="Van de Peer Y."/>
            <person name="Miranda-Saavedra D."/>
            <person name="Barton G.J."/>
            <person name="Westrop G.D."/>
            <person name="Mueller S."/>
            <person name="Dessi D."/>
            <person name="Fiori P.L."/>
            <person name="Ren Q."/>
            <person name="Paulsen I."/>
            <person name="Zhang H."/>
            <person name="Bastida-Corcuera F.D."/>
            <person name="Simoes-Barbosa A."/>
            <person name="Brown M.T."/>
            <person name="Hayes R.D."/>
            <person name="Mukherjee M."/>
            <person name="Okumura C.Y."/>
            <person name="Schneider R."/>
            <person name="Smith A.J."/>
            <person name="Vanacova S."/>
            <person name="Villalvazo M."/>
            <person name="Haas B.J."/>
            <person name="Pertea M."/>
            <person name="Feldblyum T.V."/>
            <person name="Utterback T.R."/>
            <person name="Shu C.L."/>
            <person name="Osoegawa K."/>
            <person name="de Jong P.J."/>
            <person name="Hrdy I."/>
            <person name="Horvathova L."/>
            <person name="Zubacova Z."/>
            <person name="Dolezal P."/>
            <person name="Malik S.B."/>
            <person name="Logsdon J.M. Jr."/>
            <person name="Henze K."/>
            <person name="Gupta A."/>
            <person name="Wang C.C."/>
            <person name="Dunne R.L."/>
            <person name="Upcroft J.A."/>
            <person name="Upcroft P."/>
            <person name="White O."/>
            <person name="Salzberg S.L."/>
            <person name="Tang P."/>
            <person name="Chiu C.-H."/>
            <person name="Lee Y.-S."/>
            <person name="Embley T.M."/>
            <person name="Coombs G.H."/>
            <person name="Mottram J.C."/>
            <person name="Tachezy J."/>
            <person name="Fraser-Liggett C.M."/>
            <person name="Johnson P.J."/>
        </authorList>
    </citation>
    <scope>NUCLEOTIDE SEQUENCE [LARGE SCALE GENOMIC DNA]</scope>
    <source>
        <strain evidence="10">G3</strain>
    </source>
</reference>
<feature type="domain" description="Aminotransferase class I/classII large" evidence="9">
    <location>
        <begin position="32"/>
        <end position="390"/>
    </location>
</feature>
<dbReference type="OrthoDB" id="6752799at2759"/>
<proteinExistence type="inferred from homology"/>
<dbReference type="Proteomes" id="UP000001542">
    <property type="component" value="Unassembled WGS sequence"/>
</dbReference>
<dbReference type="CDD" id="cd00609">
    <property type="entry name" value="AAT_like"/>
    <property type="match status" value="1"/>
</dbReference>
<protein>
    <recommendedName>
        <fullName evidence="8">Aspartate aminotransferase</fullName>
        <ecNumber evidence="8">2.6.1.1</ecNumber>
    </recommendedName>
</protein>
<evidence type="ECO:0000256" key="8">
    <source>
        <dbReference type="RuleBase" id="RU000480"/>
    </source>
</evidence>
<dbReference type="VEuPathDB" id="TrichDB:TVAG_020800"/>
<keyword evidence="5 8" id="KW-0808">Transferase</keyword>
<evidence type="ECO:0000313" key="11">
    <source>
        <dbReference type="Proteomes" id="UP000001542"/>
    </source>
</evidence>
<dbReference type="OMA" id="MGFEMFC"/>
<evidence type="ECO:0000313" key="10">
    <source>
        <dbReference type="EMBL" id="EAX86870.1"/>
    </source>
</evidence>